<dbReference type="EMBL" id="BKCJ011463359">
    <property type="protein sequence ID" value="GFD35796.1"/>
    <property type="molecule type" value="Genomic_DNA"/>
</dbReference>
<feature type="compositionally biased region" description="Acidic residues" evidence="1">
    <location>
        <begin position="34"/>
        <end position="67"/>
    </location>
</feature>
<evidence type="ECO:0000256" key="1">
    <source>
        <dbReference type="SAM" id="MobiDB-lite"/>
    </source>
</evidence>
<evidence type="ECO:0000313" key="2">
    <source>
        <dbReference type="EMBL" id="GFD35796.1"/>
    </source>
</evidence>
<feature type="non-terminal residue" evidence="2">
    <location>
        <position position="1"/>
    </location>
</feature>
<protein>
    <submittedName>
        <fullName evidence="2">Uncharacterized protein</fullName>
    </submittedName>
</protein>
<name>A0A699VR37_TANCI</name>
<reference evidence="2" key="1">
    <citation type="journal article" date="2019" name="Sci. Rep.">
        <title>Draft genome of Tanacetum cinerariifolium, the natural source of mosquito coil.</title>
        <authorList>
            <person name="Yamashiro T."/>
            <person name="Shiraishi A."/>
            <person name="Satake H."/>
            <person name="Nakayama K."/>
        </authorList>
    </citation>
    <scope>NUCLEOTIDE SEQUENCE</scope>
</reference>
<gene>
    <name evidence="2" type="ORF">Tci_907765</name>
</gene>
<comment type="caution">
    <text evidence="2">The sequence shown here is derived from an EMBL/GenBank/DDBJ whole genome shotgun (WGS) entry which is preliminary data.</text>
</comment>
<accession>A0A699VR37</accession>
<proteinExistence type="predicted"/>
<sequence>IIMADLFIREHAIDLPEVEPVQPELAPLAHEYVLPDEDEEPQEEEEEPQKEEEFDDGMEMDIDDEMDDPKVIHPYDIPDGAFPPPPAESDIPFDSESLTDIATVCNAPLRKEDVTS</sequence>
<dbReference type="AlphaFoldDB" id="A0A699VR37"/>
<organism evidence="2">
    <name type="scientific">Tanacetum cinerariifolium</name>
    <name type="common">Dalmatian daisy</name>
    <name type="synonym">Chrysanthemum cinerariifolium</name>
    <dbReference type="NCBI Taxonomy" id="118510"/>
    <lineage>
        <taxon>Eukaryota</taxon>
        <taxon>Viridiplantae</taxon>
        <taxon>Streptophyta</taxon>
        <taxon>Embryophyta</taxon>
        <taxon>Tracheophyta</taxon>
        <taxon>Spermatophyta</taxon>
        <taxon>Magnoliopsida</taxon>
        <taxon>eudicotyledons</taxon>
        <taxon>Gunneridae</taxon>
        <taxon>Pentapetalae</taxon>
        <taxon>asterids</taxon>
        <taxon>campanulids</taxon>
        <taxon>Asterales</taxon>
        <taxon>Asteraceae</taxon>
        <taxon>Asteroideae</taxon>
        <taxon>Anthemideae</taxon>
        <taxon>Anthemidinae</taxon>
        <taxon>Tanacetum</taxon>
    </lineage>
</organism>
<feature type="region of interest" description="Disordered" evidence="1">
    <location>
        <begin position="22"/>
        <end position="96"/>
    </location>
</feature>